<comment type="caution">
    <text evidence="1">The sequence shown here is derived from an EMBL/GenBank/DDBJ whole genome shotgun (WGS) entry which is preliminary data.</text>
</comment>
<organism evidence="1 2">
    <name type="scientific">Rhizoclosmatium globosum</name>
    <dbReference type="NCBI Taxonomy" id="329046"/>
    <lineage>
        <taxon>Eukaryota</taxon>
        <taxon>Fungi</taxon>
        <taxon>Fungi incertae sedis</taxon>
        <taxon>Chytridiomycota</taxon>
        <taxon>Chytridiomycota incertae sedis</taxon>
        <taxon>Chytridiomycetes</taxon>
        <taxon>Chytridiales</taxon>
        <taxon>Chytriomycetaceae</taxon>
        <taxon>Rhizoclosmatium</taxon>
    </lineage>
</organism>
<reference evidence="1 2" key="1">
    <citation type="submission" date="2016-07" db="EMBL/GenBank/DDBJ databases">
        <title>Pervasive Adenine N6-methylation of Active Genes in Fungi.</title>
        <authorList>
            <consortium name="DOE Joint Genome Institute"/>
            <person name="Mondo S.J."/>
            <person name="Dannebaum R.O."/>
            <person name="Kuo R.C."/>
            <person name="Labutti K."/>
            <person name="Haridas S."/>
            <person name="Kuo A."/>
            <person name="Salamov A."/>
            <person name="Ahrendt S.R."/>
            <person name="Lipzen A."/>
            <person name="Sullivan W."/>
            <person name="Andreopoulos W.B."/>
            <person name="Clum A."/>
            <person name="Lindquist E."/>
            <person name="Daum C."/>
            <person name="Ramamoorthy G.K."/>
            <person name="Gryganskyi A."/>
            <person name="Culley D."/>
            <person name="Magnuson J.K."/>
            <person name="James T.Y."/>
            <person name="O'Malley M.A."/>
            <person name="Stajich J.E."/>
            <person name="Spatafora J.W."/>
            <person name="Visel A."/>
            <person name="Grigoriev I.V."/>
        </authorList>
    </citation>
    <scope>NUCLEOTIDE SEQUENCE [LARGE SCALE GENOMIC DNA]</scope>
    <source>
        <strain evidence="1 2">JEL800</strain>
    </source>
</reference>
<evidence type="ECO:0008006" key="3">
    <source>
        <dbReference type="Google" id="ProtNLM"/>
    </source>
</evidence>
<dbReference type="AlphaFoldDB" id="A0A1Y2BZS1"/>
<dbReference type="InterPro" id="IPR052736">
    <property type="entry name" value="Stf3_sulfotransferase"/>
</dbReference>
<dbReference type="PANTHER" id="PTHR36451">
    <property type="entry name" value="PAPS-DEPENDENT SULFOTRANSFERASE STF3"/>
    <property type="match status" value="1"/>
</dbReference>
<proteinExistence type="predicted"/>
<dbReference type="Gene3D" id="3.40.50.300">
    <property type="entry name" value="P-loop containing nucleotide triphosphate hydrolases"/>
    <property type="match status" value="1"/>
</dbReference>
<dbReference type="Pfam" id="PF13469">
    <property type="entry name" value="Sulfotransfer_3"/>
    <property type="match status" value="1"/>
</dbReference>
<keyword evidence="2" id="KW-1185">Reference proteome</keyword>
<evidence type="ECO:0000313" key="1">
    <source>
        <dbReference type="EMBL" id="ORY40261.1"/>
    </source>
</evidence>
<dbReference type="SUPFAM" id="SSF52540">
    <property type="entry name" value="P-loop containing nucleoside triphosphate hydrolases"/>
    <property type="match status" value="1"/>
</dbReference>
<dbReference type="OrthoDB" id="429813at2759"/>
<dbReference type="EMBL" id="MCGO01000036">
    <property type="protein sequence ID" value="ORY40261.1"/>
    <property type="molecule type" value="Genomic_DNA"/>
</dbReference>
<dbReference type="PANTHER" id="PTHR36451:SF1">
    <property type="entry name" value="OMEGA-HYDROXY-BETA-DIHYDROMENAQUINONE-9 SULFOTRANSFERASE STF3"/>
    <property type="match status" value="1"/>
</dbReference>
<dbReference type="Proteomes" id="UP000193642">
    <property type="component" value="Unassembled WGS sequence"/>
</dbReference>
<protein>
    <recommendedName>
        <fullName evidence="3">P-loop containing nucleoside triphosphate hydrolase protein</fullName>
    </recommendedName>
</protein>
<dbReference type="InterPro" id="IPR027417">
    <property type="entry name" value="P-loop_NTPase"/>
</dbReference>
<gene>
    <name evidence="1" type="ORF">BCR33DRAFT_719617</name>
</gene>
<evidence type="ECO:0000313" key="2">
    <source>
        <dbReference type="Proteomes" id="UP000193642"/>
    </source>
</evidence>
<name>A0A1Y2BZS1_9FUNG</name>
<sequence length="344" mass="39012">MEYIVSNPSIQDVKIKSPLVVLGLPRSGTTLIHRLLACDPVARGFKTFEMLASLGSDLVPPPNKTNYTNHRNITTIEKGMTRLELLFPNWLSEYRESHFTAADEYEEEVLIAMHQGYNFVNHPAVLEMYRNQSYMLQVYVYMKRYIQMLVSGFTNVSHIVLKSPIHSDSLHALLSVFPDARVVIMNRSSTQVVPSATLLTSRMISSKIKPGKIDAREFGQQTLDRMVSMHKSIVTFCGLVAARQVKLMPNVATDPPMKDHQVSASQFINVEYDDLVTRPVETVHAVYKHFGMPVTKEFDDAMREYLAENPQGKHVKSRLDSKQMFGFTDTSILKAFEAVQTVDH</sequence>
<accession>A0A1Y2BZS1</accession>